<gene>
    <name evidence="1" type="ORF">FL82_07427</name>
</gene>
<dbReference type="Proteomes" id="UP000216624">
    <property type="component" value="Unassembled WGS sequence"/>
</dbReference>
<name>A0A261ASG4_CAERE</name>
<feature type="non-terminal residue" evidence="1">
    <location>
        <position position="1"/>
    </location>
</feature>
<reference evidence="1" key="1">
    <citation type="submission" date="2017-08" db="EMBL/GenBank/DDBJ databases">
        <authorList>
            <person name="de Groot N.N."/>
        </authorList>
    </citation>
    <scope>NUCLEOTIDE SEQUENCE [LARGE SCALE GENOMIC DNA]</scope>
    <source>
        <strain evidence="1">PX439</strain>
    </source>
</reference>
<dbReference type="EMBL" id="NMWX01000005">
    <property type="protein sequence ID" value="OZG00969.1"/>
    <property type="molecule type" value="Genomic_DNA"/>
</dbReference>
<organism evidence="1 2">
    <name type="scientific">Caenorhabditis remanei</name>
    <name type="common">Caenorhabditis vulgaris</name>
    <dbReference type="NCBI Taxonomy" id="31234"/>
    <lineage>
        <taxon>Eukaryota</taxon>
        <taxon>Metazoa</taxon>
        <taxon>Ecdysozoa</taxon>
        <taxon>Nematoda</taxon>
        <taxon>Chromadorea</taxon>
        <taxon>Rhabditida</taxon>
        <taxon>Rhabditina</taxon>
        <taxon>Rhabditomorpha</taxon>
        <taxon>Rhabditoidea</taxon>
        <taxon>Rhabditidae</taxon>
        <taxon>Peloderinae</taxon>
        <taxon>Caenorhabditis</taxon>
    </lineage>
</organism>
<proteinExistence type="predicted"/>
<dbReference type="CTD" id="9808395"/>
<comment type="caution">
    <text evidence="1">The sequence shown here is derived from an EMBL/GenBank/DDBJ whole genome shotgun (WGS) entry which is preliminary data.</text>
</comment>
<keyword evidence="2" id="KW-1185">Reference proteome</keyword>
<protein>
    <submittedName>
        <fullName evidence="1">Uncharacterized protein</fullName>
    </submittedName>
</protein>
<dbReference type="HOGENOM" id="CLU_1355767_0_0_1"/>
<evidence type="ECO:0000313" key="1">
    <source>
        <dbReference type="EMBL" id="OZG00969.1"/>
    </source>
</evidence>
<dbReference type="OrthoDB" id="5879448at2759"/>
<evidence type="ECO:0000313" key="2">
    <source>
        <dbReference type="Proteomes" id="UP000216624"/>
    </source>
</evidence>
<dbReference type="KEGG" id="crq:GCK72_016328"/>
<accession>A0A261ASG4</accession>
<sequence>MGQCLSLFKSETSSEEGIEMVPIIKFPIVPPPPRPPQHVVYPPSMAELIRVPAGRLPLIPDDDYVLVEYTRAAREIFANANRLTEKLNKLEECHKESNNEIGNAFTILCIFIDRLAKHYEDFLRLSAFNVDQFAQSRKDMASEGYKALYVMKKEVEVLLKKKKPWFNEIRRKIKAQIKHGNGLWEHVQKAKFRVAIE</sequence>